<keyword evidence="5" id="KW-1185">Reference proteome</keyword>
<comment type="caution">
    <text evidence="4">The sequence shown here is derived from an EMBL/GenBank/DDBJ whole genome shotgun (WGS) entry which is preliminary data.</text>
</comment>
<comment type="function">
    <text evidence="2">Antitoxin component of a type II toxin-antitoxin (TA) system.</text>
</comment>
<sequence length="129" mass="14021">MNINLYYKYLLPWTSGPLRHDVEERRMTASTPPFAFEEGDVVTMRELGQNAAKTIDRINESGRPALVTRHGRPQAAIIPLANAHIATTVLAHPDSALRKSVVAAEEEMASEGAVSSADVAKSLGLEPQE</sequence>
<dbReference type="SUPFAM" id="SSF143120">
    <property type="entry name" value="YefM-like"/>
    <property type="match status" value="1"/>
</dbReference>
<evidence type="ECO:0000313" key="5">
    <source>
        <dbReference type="Proteomes" id="UP001223144"/>
    </source>
</evidence>
<accession>A0ABT6HIS9</accession>
<dbReference type="Pfam" id="PF02604">
    <property type="entry name" value="PhdYeFM_antitox"/>
    <property type="match status" value="1"/>
</dbReference>
<evidence type="ECO:0000256" key="1">
    <source>
        <dbReference type="ARBA" id="ARBA00009981"/>
    </source>
</evidence>
<dbReference type="EMBL" id="JARWBG010000005">
    <property type="protein sequence ID" value="MDH2388583.1"/>
    <property type="molecule type" value="Genomic_DNA"/>
</dbReference>
<proteinExistence type="inferred from homology"/>
<dbReference type="Proteomes" id="UP001223144">
    <property type="component" value="Unassembled WGS sequence"/>
</dbReference>
<dbReference type="RefSeq" id="WP_279926878.1">
    <property type="nucleotide sequence ID" value="NZ_JARWBG010000005.1"/>
</dbReference>
<dbReference type="InterPro" id="IPR006442">
    <property type="entry name" value="Antitoxin_Phd/YefM"/>
</dbReference>
<name>A0ABT6HIS9_9ACTN</name>
<dbReference type="InterPro" id="IPR036165">
    <property type="entry name" value="YefM-like_sf"/>
</dbReference>
<comment type="similarity">
    <text evidence="1 2">Belongs to the phD/YefM antitoxin family.</text>
</comment>
<evidence type="ECO:0000256" key="2">
    <source>
        <dbReference type="RuleBase" id="RU362080"/>
    </source>
</evidence>
<protein>
    <recommendedName>
        <fullName evidence="2">Antitoxin</fullName>
    </recommendedName>
</protein>
<evidence type="ECO:0000313" key="4">
    <source>
        <dbReference type="EMBL" id="MDH2388583.1"/>
    </source>
</evidence>
<feature type="region of interest" description="Disordered" evidence="3">
    <location>
        <begin position="107"/>
        <end position="129"/>
    </location>
</feature>
<reference evidence="4 5" key="1">
    <citation type="submission" date="2023-04" db="EMBL/GenBank/DDBJ databases">
        <title>Streptomyces chengmaiensis sp. nov. isolated from the stem of mangrove plant in Hainan.</title>
        <authorList>
            <person name="Huang X."/>
            <person name="Zhou S."/>
            <person name="Chu X."/>
            <person name="Xie Y."/>
            <person name="Lin Y."/>
        </authorList>
    </citation>
    <scope>NUCLEOTIDE SEQUENCE [LARGE SCALE GENOMIC DNA]</scope>
    <source>
        <strain evidence="4 5">HNM0663</strain>
    </source>
</reference>
<organism evidence="4 5">
    <name type="scientific">Streptomyces chengmaiensis</name>
    <dbReference type="NCBI Taxonomy" id="3040919"/>
    <lineage>
        <taxon>Bacteria</taxon>
        <taxon>Bacillati</taxon>
        <taxon>Actinomycetota</taxon>
        <taxon>Actinomycetes</taxon>
        <taxon>Kitasatosporales</taxon>
        <taxon>Streptomycetaceae</taxon>
        <taxon>Streptomyces</taxon>
    </lineage>
</organism>
<gene>
    <name evidence="4" type="ORF">QCN29_07250</name>
</gene>
<dbReference type="NCBIfam" id="TIGR01552">
    <property type="entry name" value="phd_fam"/>
    <property type="match status" value="1"/>
</dbReference>
<dbReference type="Gene3D" id="3.40.1620.10">
    <property type="entry name" value="YefM-like domain"/>
    <property type="match status" value="1"/>
</dbReference>
<evidence type="ECO:0000256" key="3">
    <source>
        <dbReference type="SAM" id="MobiDB-lite"/>
    </source>
</evidence>